<reference evidence="2 3" key="1">
    <citation type="submission" date="2017-03" db="EMBL/GenBank/DDBJ databases">
        <title>WGS assembly of Porphyra umbilicalis.</title>
        <authorList>
            <person name="Brawley S.H."/>
            <person name="Blouin N.A."/>
            <person name="Ficko-Blean E."/>
            <person name="Wheeler G.L."/>
            <person name="Lohr M."/>
            <person name="Goodson H.V."/>
            <person name="Jenkins J.W."/>
            <person name="Blaby-Haas C.E."/>
            <person name="Helliwell K.E."/>
            <person name="Chan C."/>
            <person name="Marriage T."/>
            <person name="Bhattacharya D."/>
            <person name="Klein A.S."/>
            <person name="Badis Y."/>
            <person name="Brodie J."/>
            <person name="Cao Y."/>
            <person name="Collen J."/>
            <person name="Dittami S.M."/>
            <person name="Gachon C.M."/>
            <person name="Green B.R."/>
            <person name="Karpowicz S."/>
            <person name="Kim J.W."/>
            <person name="Kudahl U."/>
            <person name="Lin S."/>
            <person name="Michel G."/>
            <person name="Mittag M."/>
            <person name="Olson B.J."/>
            <person name="Pangilinan J."/>
            <person name="Peng Y."/>
            <person name="Qiu H."/>
            <person name="Shu S."/>
            <person name="Singer J.T."/>
            <person name="Smith A.G."/>
            <person name="Sprecher B.N."/>
            <person name="Wagner V."/>
            <person name="Wang W."/>
            <person name="Wang Z.-Y."/>
            <person name="Yan J."/>
            <person name="Yarish C."/>
            <person name="Zoeuner-Riek S."/>
            <person name="Zhuang Y."/>
            <person name="Zou Y."/>
            <person name="Lindquist E.A."/>
            <person name="Grimwood J."/>
            <person name="Barry K."/>
            <person name="Rokhsar D.S."/>
            <person name="Schmutz J."/>
            <person name="Stiller J.W."/>
            <person name="Grossman A.R."/>
            <person name="Prochnik S.E."/>
        </authorList>
    </citation>
    <scope>NUCLEOTIDE SEQUENCE [LARGE SCALE GENOMIC DNA]</scope>
    <source>
        <strain evidence="2">4086291</strain>
    </source>
</reference>
<evidence type="ECO:0000256" key="1">
    <source>
        <dbReference type="SAM" id="MobiDB-lite"/>
    </source>
</evidence>
<evidence type="ECO:0000313" key="2">
    <source>
        <dbReference type="EMBL" id="OSX79476.1"/>
    </source>
</evidence>
<feature type="region of interest" description="Disordered" evidence="1">
    <location>
        <begin position="1"/>
        <end position="59"/>
    </location>
</feature>
<feature type="region of interest" description="Disordered" evidence="1">
    <location>
        <begin position="124"/>
        <end position="156"/>
    </location>
</feature>
<accession>A0A1X6PFG0</accession>
<feature type="region of interest" description="Disordered" evidence="1">
    <location>
        <begin position="415"/>
        <end position="480"/>
    </location>
</feature>
<feature type="region of interest" description="Disordered" evidence="1">
    <location>
        <begin position="196"/>
        <end position="215"/>
    </location>
</feature>
<feature type="compositionally biased region" description="Low complexity" evidence="1">
    <location>
        <begin position="649"/>
        <end position="659"/>
    </location>
</feature>
<dbReference type="EMBL" id="KV918790">
    <property type="protein sequence ID" value="OSX79476.1"/>
    <property type="molecule type" value="Genomic_DNA"/>
</dbReference>
<dbReference type="Proteomes" id="UP000218209">
    <property type="component" value="Unassembled WGS sequence"/>
</dbReference>
<protein>
    <submittedName>
        <fullName evidence="2">Uncharacterized protein</fullName>
    </submittedName>
</protein>
<dbReference type="AlphaFoldDB" id="A0A1X6PFG0"/>
<feature type="region of interest" description="Disordered" evidence="1">
    <location>
        <begin position="234"/>
        <end position="325"/>
    </location>
</feature>
<evidence type="ECO:0000313" key="3">
    <source>
        <dbReference type="Proteomes" id="UP000218209"/>
    </source>
</evidence>
<feature type="compositionally biased region" description="Basic residues" evidence="1">
    <location>
        <begin position="571"/>
        <end position="596"/>
    </location>
</feature>
<feature type="region of interest" description="Disordered" evidence="1">
    <location>
        <begin position="634"/>
        <end position="659"/>
    </location>
</feature>
<feature type="region of interest" description="Disordered" evidence="1">
    <location>
        <begin position="689"/>
        <end position="710"/>
    </location>
</feature>
<keyword evidence="3" id="KW-1185">Reference proteome</keyword>
<feature type="compositionally biased region" description="Pro residues" evidence="1">
    <location>
        <begin position="41"/>
        <end position="51"/>
    </location>
</feature>
<sequence length="789" mass="82190">MWRQKRHATTMTRAPPAPSASSVDTGCGVRMDAGTMRSAMTPPPPWPPPRPAPKKLPSTCGGAAVWPLASRPRLQPPRAGGRVLVGGGANEPHQPSGASWAVALPRRVLCVVARRLAAVVGGARGGGTGGTAPPPWTAGRRASPVGPSEPCRHAAPRAPAVPPPVVVLAASPRAAVWPLAPPGHVELRAGERRGCDWKSKGRRGASGGTTSDPPVWVDNLVCVRKQTVRRCYVYAPPDPSHPSRSDAGCRRTTSKSHPSKPPDAKSPKAAPSGTSPRVPQHADDRRARSASAPLVEAHDRDGVARRVGNGDVPGSARQSHHAVDAAHDRRRVVALPRDGTRVVAPAGRRAQAAPHVHAGGGAVGGQRHRVEVRERKVVDEEHRLAPRAAAVTGAEAARCSSPLAFVPLGRVSIANPPRGANDVARDGHGGTNSSRGAMASVKKTPTPGTTSTSLIDERPTVGWKGSGRCTAPDEGGRAARSMAYPPPVDARHVQDVRGGVVGEALGVGEVGEHPAPRRVRKVPLVDAARDEGGDVKGRVAAGDDAFGEKAVGQTDLRRQAADGGAGGPCGGRRRRRGRHPGGGKRHRQTANHRHARAGGAPTARGGDHGDASGTPGVTVGQRVENCPSARAVAMRPPSMGTRRGAPVSPATCARRPQRAAAAPGPRHFCRHTVGVMAESPLGLGGALRHATRASTDRPDRPGAADNASDAGPCGRWIFPTNLREAHFLSTWAARLGAMLFLSSRRFWRPTIAVFPILADAVDVKRGDQVCETVSQPSIQPDKVVRPMGS</sequence>
<feature type="region of interest" description="Disordered" evidence="1">
    <location>
        <begin position="347"/>
        <end position="368"/>
    </location>
</feature>
<feature type="region of interest" description="Disordered" evidence="1">
    <location>
        <begin position="549"/>
        <end position="621"/>
    </location>
</feature>
<feature type="compositionally biased region" description="Low complexity" evidence="1">
    <location>
        <begin position="442"/>
        <end position="453"/>
    </location>
</feature>
<name>A0A1X6PFG0_PORUM</name>
<gene>
    <name evidence="2" type="ORF">BU14_0076s0032</name>
</gene>
<proteinExistence type="predicted"/>
<organism evidence="2 3">
    <name type="scientific">Porphyra umbilicalis</name>
    <name type="common">Purple laver</name>
    <name type="synonym">Red alga</name>
    <dbReference type="NCBI Taxonomy" id="2786"/>
    <lineage>
        <taxon>Eukaryota</taxon>
        <taxon>Rhodophyta</taxon>
        <taxon>Bangiophyceae</taxon>
        <taxon>Bangiales</taxon>
        <taxon>Bangiaceae</taxon>
        <taxon>Porphyra</taxon>
    </lineage>
</organism>